<name>T0Y3Q8_9ZZZZ</name>
<dbReference type="Pfam" id="PF00218">
    <property type="entry name" value="IGPS"/>
    <property type="match status" value="1"/>
</dbReference>
<evidence type="ECO:0000259" key="9">
    <source>
        <dbReference type="Pfam" id="PF00218"/>
    </source>
</evidence>
<organism evidence="10">
    <name type="scientific">mine drainage metagenome</name>
    <dbReference type="NCBI Taxonomy" id="410659"/>
    <lineage>
        <taxon>unclassified sequences</taxon>
        <taxon>metagenomes</taxon>
        <taxon>ecological metagenomes</taxon>
    </lineage>
</organism>
<evidence type="ECO:0000256" key="4">
    <source>
        <dbReference type="ARBA" id="ARBA00022605"/>
    </source>
</evidence>
<dbReference type="InterPro" id="IPR011060">
    <property type="entry name" value="RibuloseP-bd_barrel"/>
</dbReference>
<dbReference type="AlphaFoldDB" id="T0Y3Q8"/>
<dbReference type="InterPro" id="IPR013785">
    <property type="entry name" value="Aldolase_TIM"/>
</dbReference>
<reference evidence="10" key="1">
    <citation type="submission" date="2013-08" db="EMBL/GenBank/DDBJ databases">
        <authorList>
            <person name="Mendez C."/>
            <person name="Richter M."/>
            <person name="Ferrer M."/>
            <person name="Sanchez J."/>
        </authorList>
    </citation>
    <scope>NUCLEOTIDE SEQUENCE</scope>
</reference>
<evidence type="ECO:0000256" key="7">
    <source>
        <dbReference type="ARBA" id="ARBA00023141"/>
    </source>
</evidence>
<keyword evidence="8" id="KW-0456">Lyase</keyword>
<dbReference type="UniPathway" id="UPA00035">
    <property type="reaction ID" value="UER00043"/>
</dbReference>
<accession>T0Y3Q8</accession>
<evidence type="ECO:0000256" key="6">
    <source>
        <dbReference type="ARBA" id="ARBA00022822"/>
    </source>
</evidence>
<dbReference type="InterPro" id="IPR013798">
    <property type="entry name" value="Indole-3-glycerol_P_synth_dom"/>
</dbReference>
<dbReference type="GO" id="GO:0000162">
    <property type="term" value="P:L-tryptophan biosynthetic process"/>
    <property type="evidence" value="ECO:0007669"/>
    <property type="project" value="UniProtKB-UniPathway"/>
</dbReference>
<dbReference type="PROSITE" id="PS00614">
    <property type="entry name" value="IGPS"/>
    <property type="match status" value="1"/>
</dbReference>
<dbReference type="EMBL" id="AUZY01012807">
    <property type="protein sequence ID" value="EQD27673.1"/>
    <property type="molecule type" value="Genomic_DNA"/>
</dbReference>
<keyword evidence="6" id="KW-0822">Tryptophan biosynthesis</keyword>
<evidence type="ECO:0000256" key="3">
    <source>
        <dbReference type="ARBA" id="ARBA00012362"/>
    </source>
</evidence>
<keyword evidence="5" id="KW-0210">Decarboxylase</keyword>
<evidence type="ECO:0000256" key="8">
    <source>
        <dbReference type="ARBA" id="ARBA00023239"/>
    </source>
</evidence>
<proteinExistence type="predicted"/>
<dbReference type="SUPFAM" id="SSF51366">
    <property type="entry name" value="Ribulose-phoshate binding barrel"/>
    <property type="match status" value="1"/>
</dbReference>
<evidence type="ECO:0000256" key="5">
    <source>
        <dbReference type="ARBA" id="ARBA00022793"/>
    </source>
</evidence>
<comment type="caution">
    <text evidence="10">The sequence shown here is derived from an EMBL/GenBank/DDBJ whole genome shotgun (WGS) entry which is preliminary data.</text>
</comment>
<keyword evidence="10" id="KW-0808">Transferase</keyword>
<dbReference type="InterPro" id="IPR045186">
    <property type="entry name" value="Indole-3-glycerol_P_synth"/>
</dbReference>
<comment type="catalytic activity">
    <reaction evidence="1">
        <text>1-(2-carboxyphenylamino)-1-deoxy-D-ribulose 5-phosphate + H(+) = (1S,2R)-1-C-(indol-3-yl)glycerol 3-phosphate + CO2 + H2O</text>
        <dbReference type="Rhea" id="RHEA:23476"/>
        <dbReference type="ChEBI" id="CHEBI:15377"/>
        <dbReference type="ChEBI" id="CHEBI:15378"/>
        <dbReference type="ChEBI" id="CHEBI:16526"/>
        <dbReference type="ChEBI" id="CHEBI:58613"/>
        <dbReference type="ChEBI" id="CHEBI:58866"/>
        <dbReference type="EC" id="4.1.1.48"/>
    </reaction>
</comment>
<reference evidence="10" key="2">
    <citation type="journal article" date="2014" name="ISME J.">
        <title>Microbial stratification in low pH oxic and suboxic macroscopic growths along an acid mine drainage.</title>
        <authorList>
            <person name="Mendez-Garcia C."/>
            <person name="Mesa V."/>
            <person name="Sprenger R.R."/>
            <person name="Richter M."/>
            <person name="Diez M.S."/>
            <person name="Solano J."/>
            <person name="Bargiela R."/>
            <person name="Golyshina O.V."/>
            <person name="Manteca A."/>
            <person name="Ramos J.L."/>
            <person name="Gallego J.R."/>
            <person name="Llorente I."/>
            <person name="Martins Dos Santos V.A."/>
            <person name="Jensen O.N."/>
            <person name="Pelaez A.I."/>
            <person name="Sanchez J."/>
            <person name="Ferrer M."/>
        </authorList>
    </citation>
    <scope>NUCLEOTIDE SEQUENCE</scope>
</reference>
<dbReference type="PANTHER" id="PTHR22854:SF2">
    <property type="entry name" value="INDOLE-3-GLYCEROL-PHOSPHATE SYNTHASE"/>
    <property type="match status" value="1"/>
</dbReference>
<keyword evidence="4" id="KW-0028">Amino-acid biosynthesis</keyword>
<keyword evidence="7" id="KW-0057">Aromatic amino acid biosynthesis</keyword>
<dbReference type="Gene3D" id="3.20.20.70">
    <property type="entry name" value="Aldolase class I"/>
    <property type="match status" value="1"/>
</dbReference>
<evidence type="ECO:0000313" key="10">
    <source>
        <dbReference type="EMBL" id="EQD27673.1"/>
    </source>
</evidence>
<keyword evidence="10" id="KW-0328">Glycosyltransferase</keyword>
<dbReference type="GO" id="GO:0016757">
    <property type="term" value="F:glycosyltransferase activity"/>
    <property type="evidence" value="ECO:0007669"/>
    <property type="project" value="UniProtKB-KW"/>
</dbReference>
<evidence type="ECO:0000256" key="2">
    <source>
        <dbReference type="ARBA" id="ARBA00004696"/>
    </source>
</evidence>
<dbReference type="PANTHER" id="PTHR22854">
    <property type="entry name" value="TRYPTOPHAN BIOSYNTHESIS PROTEIN"/>
    <property type="match status" value="1"/>
</dbReference>
<gene>
    <name evidence="10" type="ORF">B1B_19069</name>
</gene>
<comment type="pathway">
    <text evidence="2">Amino-acid biosynthesis; L-tryptophan biosynthesis; L-tryptophan from chorismate: step 4/5.</text>
</comment>
<dbReference type="GO" id="GO:0004640">
    <property type="term" value="F:phosphoribosylanthranilate isomerase activity"/>
    <property type="evidence" value="ECO:0007669"/>
    <property type="project" value="TreeGrafter"/>
</dbReference>
<sequence length="167" mass="17018">MNDGALGPILSAARARAVQLRGAGADELISAARLAPPPRQFEAALRAAGFAVIAEMKRRSPSAGPLRMDLDPAAMAADFRIGGAAAISVLTEPEFFSGAMADLQAVRAAVPLPVLRKDFLVDPLQVFEARAGGADAVLLIVRAMTGAASATASESAVTSAWRPAGGP</sequence>
<evidence type="ECO:0000256" key="1">
    <source>
        <dbReference type="ARBA" id="ARBA00001633"/>
    </source>
</evidence>
<feature type="domain" description="Indole-3-glycerol phosphate synthase" evidence="9">
    <location>
        <begin position="26"/>
        <end position="147"/>
    </location>
</feature>
<protein>
    <recommendedName>
        <fullName evidence="3">indole-3-glycerol-phosphate synthase</fullName>
        <ecNumber evidence="3">4.1.1.48</ecNumber>
    </recommendedName>
</protein>
<dbReference type="InterPro" id="IPR001468">
    <property type="entry name" value="Indole-3-GlycerolPSynthase_CS"/>
</dbReference>
<dbReference type="GO" id="GO:0004425">
    <property type="term" value="F:indole-3-glycerol-phosphate synthase activity"/>
    <property type="evidence" value="ECO:0007669"/>
    <property type="project" value="UniProtKB-EC"/>
</dbReference>
<dbReference type="EC" id="4.1.1.48" evidence="3"/>